<dbReference type="Gene3D" id="2.60.40.1820">
    <property type="match status" value="1"/>
</dbReference>
<dbReference type="AlphaFoldDB" id="A0A940DL76"/>
<protein>
    <submittedName>
        <fullName evidence="1">LEA type 2 family protein</fullName>
    </submittedName>
</protein>
<comment type="caution">
    <text evidence="1">The sequence shown here is derived from an EMBL/GenBank/DDBJ whole genome shotgun (WGS) entry which is preliminary data.</text>
</comment>
<dbReference type="SUPFAM" id="SSF117070">
    <property type="entry name" value="LEA14-like"/>
    <property type="match status" value="1"/>
</dbReference>
<name>A0A940DL76_9BACT</name>
<organism evidence="1 2">
    <name type="scientific">Candidatus Aphodosoma intestinipullorum</name>
    <dbReference type="NCBI Taxonomy" id="2840674"/>
    <lineage>
        <taxon>Bacteria</taxon>
        <taxon>Pseudomonadati</taxon>
        <taxon>Bacteroidota</taxon>
        <taxon>Bacteroidia</taxon>
        <taxon>Bacteroidales</taxon>
        <taxon>Candidatus Aphodosoma</taxon>
    </lineage>
</organism>
<proteinExistence type="predicted"/>
<dbReference type="EMBL" id="JADIMV010000068">
    <property type="protein sequence ID" value="MBO8439797.1"/>
    <property type="molecule type" value="Genomic_DNA"/>
</dbReference>
<evidence type="ECO:0000313" key="1">
    <source>
        <dbReference type="EMBL" id="MBO8439797.1"/>
    </source>
</evidence>
<dbReference type="PROSITE" id="PS51257">
    <property type="entry name" value="PROKAR_LIPOPROTEIN"/>
    <property type="match status" value="1"/>
</dbReference>
<reference evidence="1" key="2">
    <citation type="journal article" date="2021" name="PeerJ">
        <title>Extensive microbial diversity within the chicken gut microbiome revealed by metagenomics and culture.</title>
        <authorList>
            <person name="Gilroy R."/>
            <person name="Ravi A."/>
            <person name="Getino M."/>
            <person name="Pursley I."/>
            <person name="Horton D.L."/>
            <person name="Alikhan N.F."/>
            <person name="Baker D."/>
            <person name="Gharbi K."/>
            <person name="Hall N."/>
            <person name="Watson M."/>
            <person name="Adriaenssens E.M."/>
            <person name="Foster-Nyarko E."/>
            <person name="Jarju S."/>
            <person name="Secka A."/>
            <person name="Antonio M."/>
            <person name="Oren A."/>
            <person name="Chaudhuri R.R."/>
            <person name="La Ragione R."/>
            <person name="Hildebrand F."/>
            <person name="Pallen M.J."/>
        </authorList>
    </citation>
    <scope>NUCLEOTIDE SEQUENCE</scope>
    <source>
        <strain evidence="1">3924</strain>
    </source>
</reference>
<accession>A0A940DL76</accession>
<reference evidence="1" key="1">
    <citation type="submission" date="2020-10" db="EMBL/GenBank/DDBJ databases">
        <authorList>
            <person name="Gilroy R."/>
        </authorList>
    </citation>
    <scope>NUCLEOTIDE SEQUENCE</scope>
    <source>
        <strain evidence="1">3924</strain>
    </source>
</reference>
<gene>
    <name evidence="1" type="ORF">IAC51_04015</name>
</gene>
<evidence type="ECO:0000313" key="2">
    <source>
        <dbReference type="Proteomes" id="UP000712007"/>
    </source>
</evidence>
<sequence>MKRYTAIILLAAAFTFSGCGITRQITDARALARCEYSLHSISDLNISGIDLSGGMNLLKAAMLGEALSSPDGEPLPISFNINLNVHNLGERTAAIDSVSYTVFIDSMECAAGGSREPFSVDGGDTEVLPLRLTADLTLLGDNRAAEAVKRLAMNVIGRGKTPSELKIKMKPYITVGQISVPCATVPINFTVGRDAE</sequence>
<dbReference type="Proteomes" id="UP000712007">
    <property type="component" value="Unassembled WGS sequence"/>
</dbReference>